<dbReference type="Proteomes" id="UP000637578">
    <property type="component" value="Unassembled WGS sequence"/>
</dbReference>
<reference evidence="1" key="2">
    <citation type="submission" date="2020-09" db="EMBL/GenBank/DDBJ databases">
        <authorList>
            <person name="Sun Q."/>
            <person name="Zhou Y."/>
        </authorList>
    </citation>
    <scope>NUCLEOTIDE SEQUENCE</scope>
    <source>
        <strain evidence="1">CGMCC 4.5737</strain>
    </source>
</reference>
<proteinExistence type="predicted"/>
<dbReference type="AlphaFoldDB" id="A0A8J3CEN1"/>
<evidence type="ECO:0000313" key="2">
    <source>
        <dbReference type="Proteomes" id="UP000637578"/>
    </source>
</evidence>
<sequence length="140" mass="14911">MGAPAAFELPTASLATARETALHHRLIRAVQHGAALVVGGARTVHRGQITETGDVVPACHVGWCHGTAIRAVHQAITCQRAGCRNAHPDHTAEHHASAVARQLTLDGTEVIPLPRRRRQTSNSEVGVVPGDRRRVSKIGL</sequence>
<dbReference type="RefSeq" id="WP_189062088.1">
    <property type="nucleotide sequence ID" value="NZ_BMMK01000064.1"/>
</dbReference>
<comment type="caution">
    <text evidence="1">The sequence shown here is derived from an EMBL/GenBank/DDBJ whole genome shotgun (WGS) entry which is preliminary data.</text>
</comment>
<evidence type="ECO:0000313" key="1">
    <source>
        <dbReference type="EMBL" id="GGM83811.1"/>
    </source>
</evidence>
<reference evidence="1" key="1">
    <citation type="journal article" date="2014" name="Int. J. Syst. Evol. Microbiol.">
        <title>Complete genome sequence of Corynebacterium casei LMG S-19264T (=DSM 44701T), isolated from a smear-ripened cheese.</title>
        <authorList>
            <consortium name="US DOE Joint Genome Institute (JGI-PGF)"/>
            <person name="Walter F."/>
            <person name="Albersmeier A."/>
            <person name="Kalinowski J."/>
            <person name="Ruckert C."/>
        </authorList>
    </citation>
    <scope>NUCLEOTIDE SEQUENCE</scope>
    <source>
        <strain evidence="1">CGMCC 4.5737</strain>
    </source>
</reference>
<name>A0A8J3CEN1_9PSEU</name>
<gene>
    <name evidence="1" type="ORF">GCM10012275_63040</name>
</gene>
<keyword evidence="2" id="KW-1185">Reference proteome</keyword>
<accession>A0A8J3CEN1</accession>
<protein>
    <submittedName>
        <fullName evidence="1">Uncharacterized protein</fullName>
    </submittedName>
</protein>
<organism evidence="1 2">
    <name type="scientific">Longimycelium tulufanense</name>
    <dbReference type="NCBI Taxonomy" id="907463"/>
    <lineage>
        <taxon>Bacteria</taxon>
        <taxon>Bacillati</taxon>
        <taxon>Actinomycetota</taxon>
        <taxon>Actinomycetes</taxon>
        <taxon>Pseudonocardiales</taxon>
        <taxon>Pseudonocardiaceae</taxon>
        <taxon>Longimycelium</taxon>
    </lineage>
</organism>
<dbReference type="EMBL" id="BMMK01000064">
    <property type="protein sequence ID" value="GGM83811.1"/>
    <property type="molecule type" value="Genomic_DNA"/>
</dbReference>